<organism evidence="2">
    <name type="scientific">hydrothermal vent metagenome</name>
    <dbReference type="NCBI Taxonomy" id="652676"/>
    <lineage>
        <taxon>unclassified sequences</taxon>
        <taxon>metagenomes</taxon>
        <taxon>ecological metagenomes</taxon>
    </lineage>
</organism>
<dbReference type="EMBL" id="UOEU01000764">
    <property type="protein sequence ID" value="VAW39767.1"/>
    <property type="molecule type" value="Genomic_DNA"/>
</dbReference>
<feature type="domain" description="Nudix hydrolase" evidence="1">
    <location>
        <begin position="52"/>
        <end position="192"/>
    </location>
</feature>
<dbReference type="InterPro" id="IPR015797">
    <property type="entry name" value="NUDIX_hydrolase-like_dom_sf"/>
</dbReference>
<evidence type="ECO:0000313" key="2">
    <source>
        <dbReference type="EMBL" id="VAW39767.1"/>
    </source>
</evidence>
<dbReference type="PANTHER" id="PTHR36395">
    <property type="entry name" value="RING-H2 ZINC FINGER PROTEIN"/>
    <property type="match status" value="1"/>
</dbReference>
<dbReference type="SUPFAM" id="SSF55811">
    <property type="entry name" value="Nudix"/>
    <property type="match status" value="1"/>
</dbReference>
<dbReference type="PROSITE" id="PS51462">
    <property type="entry name" value="NUDIX"/>
    <property type="match status" value="1"/>
</dbReference>
<dbReference type="InterPro" id="IPR000086">
    <property type="entry name" value="NUDIX_hydrolase_dom"/>
</dbReference>
<evidence type="ECO:0000259" key="1">
    <source>
        <dbReference type="PROSITE" id="PS51462"/>
    </source>
</evidence>
<reference evidence="2" key="1">
    <citation type="submission" date="2018-06" db="EMBL/GenBank/DDBJ databases">
        <authorList>
            <person name="Zhirakovskaya E."/>
        </authorList>
    </citation>
    <scope>NUCLEOTIDE SEQUENCE</scope>
</reference>
<dbReference type="Pfam" id="PF00293">
    <property type="entry name" value="NUDIX"/>
    <property type="match status" value="1"/>
</dbReference>
<sequence>MNQFVNIDELATWLNKHGVRYDEWEQKSSKSLDNLWQELEAGEVCLEDNPPLRVVDVVQIVIRQGEQILVEAEQEFFNGQRRFRNQPPAEKIKPGETVFDAARRCLQEEIGVPPEDVVLNPDSHQEYQSNTNSISYPGLPSQYNFHLLEAAVSGLPNDDFWHENSADGKIDPVKRHRWGWRPSESIKLIASP</sequence>
<dbReference type="Gene3D" id="3.90.79.10">
    <property type="entry name" value="Nucleoside Triphosphate Pyrophosphohydrolase"/>
    <property type="match status" value="1"/>
</dbReference>
<proteinExistence type="predicted"/>
<dbReference type="PANTHER" id="PTHR36395:SF1">
    <property type="entry name" value="RING-H2 ZINC FINGER PROTEIN"/>
    <property type="match status" value="1"/>
</dbReference>
<gene>
    <name evidence="2" type="ORF">MNBD_CHLOROFLEXI01-1027</name>
</gene>
<accession>A0A3B0VN63</accession>
<dbReference type="AlphaFoldDB" id="A0A3B0VN63"/>
<name>A0A3B0VN63_9ZZZZ</name>
<protein>
    <recommendedName>
        <fullName evidence="1">Nudix hydrolase domain-containing protein</fullName>
    </recommendedName>
</protein>